<keyword evidence="1" id="KW-0472">Membrane</keyword>
<feature type="transmembrane region" description="Helical" evidence="1">
    <location>
        <begin position="47"/>
        <end position="67"/>
    </location>
</feature>
<reference evidence="2 3" key="1">
    <citation type="submission" date="2007-03" db="EMBL/GenBank/DDBJ databases">
        <authorList>
            <person name="Stal L."/>
            <person name="Ferriera S."/>
            <person name="Johnson J."/>
            <person name="Kravitz S."/>
            <person name="Beeson K."/>
            <person name="Sutton G."/>
            <person name="Rogers Y.-H."/>
            <person name="Friedman R."/>
            <person name="Frazier M."/>
            <person name="Venter J.C."/>
        </authorList>
    </citation>
    <scope>NUCLEOTIDE SEQUENCE [LARGE SCALE GENOMIC DNA]</scope>
    <source>
        <strain evidence="2 3">CCY0110</strain>
    </source>
</reference>
<dbReference type="Proteomes" id="UP000003781">
    <property type="component" value="Unassembled WGS sequence"/>
</dbReference>
<feature type="transmembrane region" description="Helical" evidence="1">
    <location>
        <begin position="73"/>
        <end position="95"/>
    </location>
</feature>
<dbReference type="EMBL" id="AAXW01000019">
    <property type="protein sequence ID" value="EAZ90856.1"/>
    <property type="molecule type" value="Genomic_DNA"/>
</dbReference>
<keyword evidence="1" id="KW-1133">Transmembrane helix</keyword>
<comment type="caution">
    <text evidence="2">The sequence shown here is derived from an EMBL/GenBank/DDBJ whole genome shotgun (WGS) entry which is preliminary data.</text>
</comment>
<dbReference type="AlphaFoldDB" id="A3IRK7"/>
<keyword evidence="3" id="KW-1185">Reference proteome</keyword>
<name>A3IRK7_9CHRO</name>
<evidence type="ECO:0000313" key="2">
    <source>
        <dbReference type="EMBL" id="EAZ90856.1"/>
    </source>
</evidence>
<evidence type="ECO:0000256" key="1">
    <source>
        <dbReference type="SAM" id="Phobius"/>
    </source>
</evidence>
<dbReference type="eggNOG" id="ENOG502ZARE">
    <property type="taxonomic scope" value="Bacteria"/>
</dbReference>
<gene>
    <name evidence="2" type="ORF">CY0110_25536</name>
</gene>
<dbReference type="OrthoDB" id="422905at2"/>
<proteinExistence type="predicted"/>
<dbReference type="RefSeq" id="WP_008276015.1">
    <property type="nucleotide sequence ID" value="NZ_AAXW01000019.1"/>
</dbReference>
<accession>A3IRK7</accession>
<feature type="transmembrane region" description="Helical" evidence="1">
    <location>
        <begin position="157"/>
        <end position="174"/>
    </location>
</feature>
<evidence type="ECO:0000313" key="3">
    <source>
        <dbReference type="Proteomes" id="UP000003781"/>
    </source>
</evidence>
<sequence length="226" mass="26110">MFKISQPILRFKQKDLDIQDLCGLLKIYGRIGQKTLFYRFYTRIDQVFLLWGIITGIIFMTAHFFPISWHSQAILWSILTLVGSIIMACLTHFWVTVERLRWIVYFWIGLMIMGLVLTNVGIFGGIGVILINLCPLWLGLSAIGYIVMGIGMSSQTFIISGLIHLLGIQLLTYFVQWQFLLTGLIMAGCLFLLAELQWDMRPPIESQVLTLEEREFNRQQNILRQS</sequence>
<organism evidence="2 3">
    <name type="scientific">Crocosphaera chwakensis CCY0110</name>
    <dbReference type="NCBI Taxonomy" id="391612"/>
    <lineage>
        <taxon>Bacteria</taxon>
        <taxon>Bacillati</taxon>
        <taxon>Cyanobacteriota</taxon>
        <taxon>Cyanophyceae</taxon>
        <taxon>Oscillatoriophycideae</taxon>
        <taxon>Chroococcales</taxon>
        <taxon>Aphanothecaceae</taxon>
        <taxon>Crocosphaera</taxon>
        <taxon>Crocosphaera chwakensis</taxon>
    </lineage>
</organism>
<protein>
    <submittedName>
        <fullName evidence="2">Uncharacterized protein</fullName>
    </submittedName>
</protein>
<keyword evidence="1" id="KW-0812">Transmembrane</keyword>
<feature type="transmembrane region" description="Helical" evidence="1">
    <location>
        <begin position="102"/>
        <end position="123"/>
    </location>
</feature>
<feature type="transmembrane region" description="Helical" evidence="1">
    <location>
        <begin position="129"/>
        <end position="150"/>
    </location>
</feature>